<evidence type="ECO:0000313" key="8">
    <source>
        <dbReference type="Proteomes" id="UP000323386"/>
    </source>
</evidence>
<dbReference type="GO" id="GO:0016226">
    <property type="term" value="P:iron-sulfur cluster assembly"/>
    <property type="evidence" value="ECO:0007669"/>
    <property type="project" value="TreeGrafter"/>
</dbReference>
<dbReference type="SUPFAM" id="SSF103025">
    <property type="entry name" value="Folate-binding domain"/>
    <property type="match status" value="1"/>
</dbReference>
<dbReference type="Proteomes" id="UP000323386">
    <property type="component" value="Unassembled WGS sequence"/>
</dbReference>
<evidence type="ECO:0000256" key="2">
    <source>
        <dbReference type="ARBA" id="ARBA00022946"/>
    </source>
</evidence>
<feature type="region of interest" description="Disordered" evidence="5">
    <location>
        <begin position="301"/>
        <end position="340"/>
    </location>
</feature>
<evidence type="ECO:0000256" key="1">
    <source>
        <dbReference type="ARBA" id="ARBA00004173"/>
    </source>
</evidence>
<name>A0A5C3F9G2_9BASI</name>
<dbReference type="InterPro" id="IPR027266">
    <property type="entry name" value="TrmE/GcvT-like"/>
</dbReference>
<keyword evidence="8" id="KW-1185">Reference proteome</keyword>
<evidence type="ECO:0000313" key="7">
    <source>
        <dbReference type="EMBL" id="SPO40726.1"/>
    </source>
</evidence>
<dbReference type="EMBL" id="OOIP01000022">
    <property type="protein sequence ID" value="SPO40726.1"/>
    <property type="molecule type" value="Genomic_DNA"/>
</dbReference>
<accession>A0A5C3F9G2</accession>
<proteinExistence type="inferred from homology"/>
<dbReference type="PANTHER" id="PTHR22602">
    <property type="entry name" value="TRANSFERASE CAF17, MITOCHONDRIAL-RELATED"/>
    <property type="match status" value="1"/>
</dbReference>
<dbReference type="Pfam" id="PF25455">
    <property type="entry name" value="Beta-barrel_CAF17_C"/>
    <property type="match status" value="1"/>
</dbReference>
<evidence type="ECO:0000259" key="6">
    <source>
        <dbReference type="Pfam" id="PF25455"/>
    </source>
</evidence>
<reference evidence="7 8" key="1">
    <citation type="submission" date="2018-03" db="EMBL/GenBank/DDBJ databases">
        <authorList>
            <person name="Guldener U."/>
        </authorList>
    </citation>
    <scope>NUCLEOTIDE SEQUENCE [LARGE SCALE GENOMIC DNA]</scope>
    <source>
        <strain evidence="7 8">DAOM196992</strain>
    </source>
</reference>
<dbReference type="InterPro" id="IPR017703">
    <property type="entry name" value="YgfZ/GCV_T_CS"/>
</dbReference>
<keyword evidence="7" id="KW-0808">Transferase</keyword>
<protein>
    <submittedName>
        <fullName evidence="7">Related to Putative transferase CAF17, mitochondrial</fullName>
    </submittedName>
</protein>
<dbReference type="Gene3D" id="3.30.1360.120">
    <property type="entry name" value="Probable tRNA modification gtpase trme, domain 1"/>
    <property type="match status" value="1"/>
</dbReference>
<dbReference type="AlphaFoldDB" id="A0A5C3F9G2"/>
<comment type="subcellular location">
    <subcellularLocation>
        <location evidence="1">Mitochondrion</location>
    </subcellularLocation>
</comment>
<dbReference type="InterPro" id="IPR045179">
    <property type="entry name" value="YgfZ/GcvT"/>
</dbReference>
<keyword evidence="3" id="KW-0496">Mitochondrion</keyword>
<sequence>MASLSSTSMQALRLPCRLTPSFEPRSRLYSTAPAGSASLKVATVPDRGVIEVKGRDTVKLIQGLVSNDVRKLERGDVDLMLACFANAQGRMLADVLIHRLPPAEDGTPRWLFDTDARTMPSLLSFIKKFKLRSKVTLKDVSDQWSVVQLWSGAGSATPPAELLGSSEDRVVSLDPRAPDMGYRAVVRNGQDRLSALSGAAAEVDGSEYTVHRIVQGVAEGAIDFPEASSVPLENNIDYMNGVDFRKGCYVGQELTARTHHTGVVRKRIVPISFYLPGTPAPTSLAVDPSFTTKLPPALAEVRSKPITPPPPPSQANGQGGTDGGDAAAPKKPTRGRSAGKFTTGIYNLGLGCLRLEQVARWQDPTTAQRDGLGDDAVHFTCENEEGQTILVKPWIPHWWPEAPRRASEGQERTSREG</sequence>
<dbReference type="NCBIfam" id="TIGR03317">
    <property type="entry name" value="ygfZ_signature"/>
    <property type="match status" value="1"/>
</dbReference>
<dbReference type="PANTHER" id="PTHR22602:SF0">
    <property type="entry name" value="TRANSFERASE CAF17, MITOCHONDRIAL-RELATED"/>
    <property type="match status" value="1"/>
</dbReference>
<organism evidence="7 8">
    <name type="scientific">Pseudozyma flocculosa</name>
    <dbReference type="NCBI Taxonomy" id="84751"/>
    <lineage>
        <taxon>Eukaryota</taxon>
        <taxon>Fungi</taxon>
        <taxon>Dikarya</taxon>
        <taxon>Basidiomycota</taxon>
        <taxon>Ustilaginomycotina</taxon>
        <taxon>Ustilaginomycetes</taxon>
        <taxon>Ustilaginales</taxon>
        <taxon>Ustilaginaceae</taxon>
        <taxon>Pseudozyma</taxon>
    </lineage>
</organism>
<evidence type="ECO:0000256" key="3">
    <source>
        <dbReference type="ARBA" id="ARBA00023128"/>
    </source>
</evidence>
<dbReference type="GO" id="GO:0005759">
    <property type="term" value="C:mitochondrial matrix"/>
    <property type="evidence" value="ECO:0007669"/>
    <property type="project" value="TreeGrafter"/>
</dbReference>
<gene>
    <name evidence="7" type="ORF">PSFLO_06208</name>
</gene>
<evidence type="ECO:0000256" key="5">
    <source>
        <dbReference type="SAM" id="MobiDB-lite"/>
    </source>
</evidence>
<comment type="similarity">
    <text evidence="4">Belongs to the GcvT family. CAF17/IBA57 subfamily.</text>
</comment>
<dbReference type="OrthoDB" id="191995at2759"/>
<feature type="domain" description="CAF17 C-terminal" evidence="6">
    <location>
        <begin position="265"/>
        <end position="400"/>
    </location>
</feature>
<dbReference type="InterPro" id="IPR057460">
    <property type="entry name" value="CAF17_C"/>
</dbReference>
<evidence type="ECO:0000256" key="4">
    <source>
        <dbReference type="ARBA" id="ARBA00093447"/>
    </source>
</evidence>
<dbReference type="GO" id="GO:0016740">
    <property type="term" value="F:transferase activity"/>
    <property type="evidence" value="ECO:0007669"/>
    <property type="project" value="UniProtKB-KW"/>
</dbReference>
<keyword evidence="2" id="KW-0809">Transit peptide</keyword>